<evidence type="ECO:0000313" key="2">
    <source>
        <dbReference type="EMBL" id="SMP53031.1"/>
    </source>
</evidence>
<feature type="compositionally biased region" description="Basic and acidic residues" evidence="1">
    <location>
        <begin position="48"/>
        <end position="57"/>
    </location>
</feature>
<accession>A0ABY1PYL2</accession>
<feature type="compositionally biased region" description="Basic and acidic residues" evidence="1">
    <location>
        <begin position="1"/>
        <end position="22"/>
    </location>
</feature>
<organism evidence="2 3">
    <name type="scientific">Noviherbaspirillum suwonense</name>
    <dbReference type="NCBI Taxonomy" id="1224511"/>
    <lineage>
        <taxon>Bacteria</taxon>
        <taxon>Pseudomonadati</taxon>
        <taxon>Pseudomonadota</taxon>
        <taxon>Betaproteobacteria</taxon>
        <taxon>Burkholderiales</taxon>
        <taxon>Oxalobacteraceae</taxon>
        <taxon>Noviherbaspirillum</taxon>
    </lineage>
</organism>
<feature type="region of interest" description="Disordered" evidence="1">
    <location>
        <begin position="1"/>
        <end position="57"/>
    </location>
</feature>
<evidence type="ECO:0000313" key="3">
    <source>
        <dbReference type="Proteomes" id="UP001158049"/>
    </source>
</evidence>
<reference evidence="2 3" key="1">
    <citation type="submission" date="2017-05" db="EMBL/GenBank/DDBJ databases">
        <authorList>
            <person name="Varghese N."/>
            <person name="Submissions S."/>
        </authorList>
    </citation>
    <scope>NUCLEOTIDE SEQUENCE [LARGE SCALE GENOMIC DNA]</scope>
    <source>
        <strain evidence="2 3">DSM 26001</strain>
    </source>
</reference>
<dbReference type="Proteomes" id="UP001158049">
    <property type="component" value="Unassembled WGS sequence"/>
</dbReference>
<evidence type="ECO:0008006" key="4">
    <source>
        <dbReference type="Google" id="ProtNLM"/>
    </source>
</evidence>
<dbReference type="EMBL" id="FXUL01000003">
    <property type="protein sequence ID" value="SMP53031.1"/>
    <property type="molecule type" value="Genomic_DNA"/>
</dbReference>
<name>A0ABY1PYL2_9BURK</name>
<evidence type="ECO:0000256" key="1">
    <source>
        <dbReference type="SAM" id="MobiDB-lite"/>
    </source>
</evidence>
<dbReference type="RefSeq" id="WP_283441494.1">
    <property type="nucleotide sequence ID" value="NZ_FXUL01000003.1"/>
</dbReference>
<gene>
    <name evidence="2" type="ORF">SAMN06295970_103230</name>
</gene>
<comment type="caution">
    <text evidence="2">The sequence shown here is derived from an EMBL/GenBank/DDBJ whole genome shotgun (WGS) entry which is preliminary data.</text>
</comment>
<proteinExistence type="predicted"/>
<protein>
    <recommendedName>
        <fullName evidence="4">Prokaryotic ubiquitin-like protein UBact</fullName>
    </recommendedName>
</protein>
<keyword evidence="3" id="KW-1185">Reference proteome</keyword>
<sequence length="57" mass="6549">MTKDKQQETDAGKRQDEARPETEPDSADALNDARALQQMIEGTPDSTDEFRRIEQKR</sequence>